<reference evidence="2" key="1">
    <citation type="journal article" date="2015" name="J. Biotechnol.">
        <title>The structure of the Cyberlindnera jadinii genome and its relation to Candida utilis analyzed by the occurrence of single nucleotide polymorphisms.</title>
        <authorList>
            <person name="Rupp O."/>
            <person name="Brinkrolf K."/>
            <person name="Buerth C."/>
            <person name="Kunigo M."/>
            <person name="Schneider J."/>
            <person name="Jaenicke S."/>
            <person name="Goesmann A."/>
            <person name="Puehler A."/>
            <person name="Jaeger K.-E."/>
            <person name="Ernst J.F."/>
        </authorList>
    </citation>
    <scope>NUCLEOTIDE SEQUENCE [LARGE SCALE GENOMIC DNA]</scope>
    <source>
        <strain evidence="2">ATCC 18201 / CBS 1600 / BCRC 20928 / JCM 3617 / NBRC 0987 / NRRL Y-1542</strain>
    </source>
</reference>
<protein>
    <submittedName>
        <fullName evidence="1">Uncharacterized protein</fullName>
    </submittedName>
</protein>
<evidence type="ECO:0000313" key="1">
    <source>
        <dbReference type="EMBL" id="CEP22140.1"/>
    </source>
</evidence>
<dbReference type="AlphaFoldDB" id="A0A0H5C2H3"/>
<name>A0A0H5C2H3_CYBJN</name>
<accession>A0A0H5C2H3</accession>
<dbReference type="Proteomes" id="UP000038830">
    <property type="component" value="Unassembled WGS sequence"/>
</dbReference>
<sequence length="64" mass="7062">MHNASGHAYPCFADKPMTSEERVLGIALLVYMEPECPSSPLKLAKQVRALRSTIVSISGEFQVR</sequence>
<proteinExistence type="predicted"/>
<evidence type="ECO:0000313" key="2">
    <source>
        <dbReference type="Proteomes" id="UP000038830"/>
    </source>
</evidence>
<organism evidence="1 2">
    <name type="scientific">Cyberlindnera jadinii (strain ATCC 18201 / CBS 1600 / BCRC 20928 / JCM 3617 / NBRC 0987 / NRRL Y-1542)</name>
    <name type="common">Torula yeast</name>
    <name type="synonym">Candida utilis</name>
    <dbReference type="NCBI Taxonomy" id="983966"/>
    <lineage>
        <taxon>Eukaryota</taxon>
        <taxon>Fungi</taxon>
        <taxon>Dikarya</taxon>
        <taxon>Ascomycota</taxon>
        <taxon>Saccharomycotina</taxon>
        <taxon>Saccharomycetes</taxon>
        <taxon>Phaffomycetales</taxon>
        <taxon>Phaffomycetaceae</taxon>
        <taxon>Cyberlindnera</taxon>
    </lineage>
</organism>
<dbReference type="EMBL" id="CDQK01000003">
    <property type="protein sequence ID" value="CEP22140.1"/>
    <property type="molecule type" value="Genomic_DNA"/>
</dbReference>
<gene>
    <name evidence="1" type="ORF">BN1211_2416</name>
</gene>